<keyword evidence="2" id="KW-1185">Reference proteome</keyword>
<accession>A0ABT5J7J1</accession>
<comment type="caution">
    <text evidence="1">The sequence shown here is derived from an EMBL/GenBank/DDBJ whole genome shotgun (WGS) entry which is preliminary data.</text>
</comment>
<organism evidence="1 2">
    <name type="scientific">Rhodoplanes tepidamans</name>
    <name type="common">Rhodoplanes cryptolactis</name>
    <dbReference type="NCBI Taxonomy" id="200616"/>
    <lineage>
        <taxon>Bacteria</taxon>
        <taxon>Pseudomonadati</taxon>
        <taxon>Pseudomonadota</taxon>
        <taxon>Alphaproteobacteria</taxon>
        <taxon>Hyphomicrobiales</taxon>
        <taxon>Nitrobacteraceae</taxon>
        <taxon>Rhodoplanes</taxon>
    </lineage>
</organism>
<dbReference type="EMBL" id="JAQQLI010000009">
    <property type="protein sequence ID" value="MDC7785620.1"/>
    <property type="molecule type" value="Genomic_DNA"/>
</dbReference>
<sequence>MPTISSEQDALDLAKTFLVAIGQRDSAAAAGCLAADAVLIFPGGVRRRDPAAIAAGSATRYRSIGKSIDAWEVSRQGDVFVVYARGTLFGEWPDGTAFSGIRFIDRFEVAPHGITLQEVWNDTGELRPR</sequence>
<evidence type="ECO:0000313" key="2">
    <source>
        <dbReference type="Proteomes" id="UP001165652"/>
    </source>
</evidence>
<dbReference type="Gene3D" id="3.10.450.50">
    <property type="match status" value="1"/>
</dbReference>
<dbReference type="Proteomes" id="UP001165652">
    <property type="component" value="Unassembled WGS sequence"/>
</dbReference>
<proteinExistence type="predicted"/>
<dbReference type="SUPFAM" id="SSF54427">
    <property type="entry name" value="NTF2-like"/>
    <property type="match status" value="1"/>
</dbReference>
<evidence type="ECO:0000313" key="1">
    <source>
        <dbReference type="EMBL" id="MDC7785620.1"/>
    </source>
</evidence>
<dbReference type="InterPro" id="IPR032710">
    <property type="entry name" value="NTF2-like_dom_sf"/>
</dbReference>
<protein>
    <submittedName>
        <fullName evidence="1">Nuclear transport factor 2 family protein</fullName>
    </submittedName>
</protein>
<reference evidence="1" key="1">
    <citation type="journal article" date="2023" name="Microbiol Resour">
        <title>Genome Sequences of Rhodoplanes serenus and Two Thermotolerant Strains, Rhodoplanes tepidamans and 'Rhodoplanes cryptolactis,' Further Refine the Genus.</title>
        <authorList>
            <person name="Rayyan A.A."/>
            <person name="Kyndt J.A."/>
        </authorList>
    </citation>
    <scope>NUCLEOTIDE SEQUENCE</scope>
    <source>
        <strain evidence="1">DSM 9987</strain>
    </source>
</reference>
<gene>
    <name evidence="1" type="ORF">PQJ73_07990</name>
</gene>
<name>A0ABT5J7J1_RHOTP</name>
<reference evidence="1" key="2">
    <citation type="submission" date="2023-02" db="EMBL/GenBank/DDBJ databases">
        <authorList>
            <person name="Rayyan A."/>
            <person name="Meyer T."/>
            <person name="Kyndt J.A."/>
        </authorList>
    </citation>
    <scope>NUCLEOTIDE SEQUENCE</scope>
    <source>
        <strain evidence="1">DSM 9987</strain>
    </source>
</reference>
<dbReference type="RefSeq" id="WP_272776468.1">
    <property type="nucleotide sequence ID" value="NZ_JAQQLI010000009.1"/>
</dbReference>